<dbReference type="OrthoDB" id="9773828at2"/>
<organism evidence="2 3">
    <name type="scientific">Fictibacillus solisalsi</name>
    <dbReference type="NCBI Taxonomy" id="459525"/>
    <lineage>
        <taxon>Bacteria</taxon>
        <taxon>Bacillati</taxon>
        <taxon>Bacillota</taxon>
        <taxon>Bacilli</taxon>
        <taxon>Bacillales</taxon>
        <taxon>Fictibacillaceae</taxon>
        <taxon>Fictibacillus</taxon>
    </lineage>
</organism>
<feature type="domain" description="NADP-dependent oxidoreductase" evidence="1">
    <location>
        <begin position="15"/>
        <end position="295"/>
    </location>
</feature>
<evidence type="ECO:0000313" key="2">
    <source>
        <dbReference type="EMBL" id="SDM79315.1"/>
    </source>
</evidence>
<dbReference type="CDD" id="cd19086">
    <property type="entry name" value="AKR_AKR11C1"/>
    <property type="match status" value="1"/>
</dbReference>
<dbReference type="GO" id="GO:0016491">
    <property type="term" value="F:oxidoreductase activity"/>
    <property type="evidence" value="ECO:0007669"/>
    <property type="project" value="InterPro"/>
</dbReference>
<dbReference type="Proteomes" id="UP000199544">
    <property type="component" value="Unassembled WGS sequence"/>
</dbReference>
<dbReference type="PRINTS" id="PR00069">
    <property type="entry name" value="ALDKETRDTASE"/>
</dbReference>
<keyword evidence="3" id="KW-1185">Reference proteome</keyword>
<dbReference type="RefSeq" id="WP_090234198.1">
    <property type="nucleotide sequence ID" value="NZ_FNHW01000001.1"/>
</dbReference>
<proteinExistence type="predicted"/>
<dbReference type="STRING" id="459525.SAMN04488137_1950"/>
<dbReference type="EMBL" id="FNHW01000001">
    <property type="protein sequence ID" value="SDM79315.1"/>
    <property type="molecule type" value="Genomic_DNA"/>
</dbReference>
<dbReference type="InterPro" id="IPR053135">
    <property type="entry name" value="AKR2_Oxidoreductase"/>
</dbReference>
<accession>A0A1G9W5H3</accession>
<evidence type="ECO:0000313" key="3">
    <source>
        <dbReference type="Proteomes" id="UP000199544"/>
    </source>
</evidence>
<evidence type="ECO:0000259" key="1">
    <source>
        <dbReference type="Pfam" id="PF00248"/>
    </source>
</evidence>
<gene>
    <name evidence="2" type="ORF">SAMN04488137_1950</name>
</gene>
<dbReference type="PANTHER" id="PTHR43312">
    <property type="entry name" value="D-THREO-ALDOSE 1-DEHYDROGENASE"/>
    <property type="match status" value="1"/>
</dbReference>
<dbReference type="InterPro" id="IPR023210">
    <property type="entry name" value="NADP_OxRdtase_dom"/>
</dbReference>
<sequence>MKQNQLGSSELRVSEIGLGCMSLVPENAAEGKEIIKRAYEEGVTYFDTADLYQFGWNEEFVGKNIRPFRDNIVLSTKVGNRWTANKKSWDWDPSKTYIKQAVKDSLHRLGTDYIDLYQLHGGTIEDNMDETISAFNELKQEGLVREYGISSIRPNVISYYAEHSQIVSVMMQYSILDRRPEEEMLDFLHEKNISVIARGPVAKGWLTERALNRSKSDHYLEYEGKEIQEIVKGLQDKLDSERTLSQTAIRYSLHHPAVAAVIPGASSVEQLLSNVGAAHTPELSADDVAVIQSLSKASVYGQHRR</sequence>
<dbReference type="SUPFAM" id="SSF51430">
    <property type="entry name" value="NAD(P)-linked oxidoreductase"/>
    <property type="match status" value="1"/>
</dbReference>
<dbReference type="PANTHER" id="PTHR43312:SF1">
    <property type="entry name" value="NADP-DEPENDENT OXIDOREDUCTASE DOMAIN-CONTAINING PROTEIN"/>
    <property type="match status" value="1"/>
</dbReference>
<dbReference type="InterPro" id="IPR036812">
    <property type="entry name" value="NAD(P)_OxRdtase_dom_sf"/>
</dbReference>
<dbReference type="InterPro" id="IPR020471">
    <property type="entry name" value="AKR"/>
</dbReference>
<reference evidence="3" key="1">
    <citation type="submission" date="2016-10" db="EMBL/GenBank/DDBJ databases">
        <authorList>
            <person name="Varghese N."/>
            <person name="Submissions S."/>
        </authorList>
    </citation>
    <scope>NUCLEOTIDE SEQUENCE [LARGE SCALE GENOMIC DNA]</scope>
    <source>
        <strain evidence="3">CGMCC 1.6854</strain>
    </source>
</reference>
<protein>
    <submittedName>
        <fullName evidence="2">Predicted oxidoreductase</fullName>
    </submittedName>
</protein>
<dbReference type="Gene3D" id="3.20.20.100">
    <property type="entry name" value="NADP-dependent oxidoreductase domain"/>
    <property type="match status" value="1"/>
</dbReference>
<dbReference type="Pfam" id="PF00248">
    <property type="entry name" value="Aldo_ket_red"/>
    <property type="match status" value="1"/>
</dbReference>
<name>A0A1G9W5H3_9BACL</name>
<dbReference type="AlphaFoldDB" id="A0A1G9W5H3"/>